<feature type="domain" description="Glutathione S-transferase UstS-like C-terminal" evidence="2">
    <location>
        <begin position="198"/>
        <end position="276"/>
    </location>
</feature>
<dbReference type="SUPFAM" id="SSF47616">
    <property type="entry name" value="GST C-terminal domain-like"/>
    <property type="match status" value="1"/>
</dbReference>
<sequence>MESPSTKPNIILFDIAFAPPFSKNTCAPNPWKARYALNFKDVTYSTQWVQMPDITKTRKGLGVPPCRTLADGTEYYTLPIVTDATTGSAIGDSFDIATHLQDTYPSSGAGDLFPSPIKLDYVCPIKMTSATAPPLTKHNDERQRAEYARFNNEVDTAFTAHVGLMVGGMRWDPALEGGIKAEFVRRAGAKRWEDLLVLESEAREKLIGSLRETLRDLAALYYDRTGPFLLGNQPSYADIIVGGWLRFASKTLLEGEWTEIQGWYDGVFGTLHDALQERFGMVR</sequence>
<protein>
    <recommendedName>
        <fullName evidence="5">GST N-terminal domain-containing protein</fullName>
    </recommendedName>
</protein>
<feature type="domain" description="GST N-terminal" evidence="1">
    <location>
        <begin position="28"/>
        <end position="102"/>
    </location>
</feature>
<dbReference type="AlphaFoldDB" id="A0AAE0I1M2"/>
<name>A0AAE0I1M2_9PEZI</name>
<dbReference type="Pfam" id="PF13409">
    <property type="entry name" value="GST_N_2"/>
    <property type="match status" value="1"/>
</dbReference>
<evidence type="ECO:0000313" key="4">
    <source>
        <dbReference type="Proteomes" id="UP001283341"/>
    </source>
</evidence>
<evidence type="ECO:0000259" key="2">
    <source>
        <dbReference type="Pfam" id="PF22041"/>
    </source>
</evidence>
<organism evidence="3 4">
    <name type="scientific">Apodospora peruviana</name>
    <dbReference type="NCBI Taxonomy" id="516989"/>
    <lineage>
        <taxon>Eukaryota</taxon>
        <taxon>Fungi</taxon>
        <taxon>Dikarya</taxon>
        <taxon>Ascomycota</taxon>
        <taxon>Pezizomycotina</taxon>
        <taxon>Sordariomycetes</taxon>
        <taxon>Sordariomycetidae</taxon>
        <taxon>Sordariales</taxon>
        <taxon>Lasiosphaeriaceae</taxon>
        <taxon>Apodospora</taxon>
    </lineage>
</organism>
<dbReference type="InterPro" id="IPR004045">
    <property type="entry name" value="Glutathione_S-Trfase_N"/>
</dbReference>
<dbReference type="Gene3D" id="1.20.1050.10">
    <property type="match status" value="1"/>
</dbReference>
<evidence type="ECO:0000259" key="1">
    <source>
        <dbReference type="Pfam" id="PF13409"/>
    </source>
</evidence>
<dbReference type="InterPro" id="IPR036282">
    <property type="entry name" value="Glutathione-S-Trfase_C_sf"/>
</dbReference>
<reference evidence="3" key="1">
    <citation type="journal article" date="2023" name="Mol. Phylogenet. Evol.">
        <title>Genome-scale phylogeny and comparative genomics of the fungal order Sordariales.</title>
        <authorList>
            <person name="Hensen N."/>
            <person name="Bonometti L."/>
            <person name="Westerberg I."/>
            <person name="Brannstrom I.O."/>
            <person name="Guillou S."/>
            <person name="Cros-Aarteil S."/>
            <person name="Calhoun S."/>
            <person name="Haridas S."/>
            <person name="Kuo A."/>
            <person name="Mondo S."/>
            <person name="Pangilinan J."/>
            <person name="Riley R."/>
            <person name="LaButti K."/>
            <person name="Andreopoulos B."/>
            <person name="Lipzen A."/>
            <person name="Chen C."/>
            <person name="Yan M."/>
            <person name="Daum C."/>
            <person name="Ng V."/>
            <person name="Clum A."/>
            <person name="Steindorff A."/>
            <person name="Ohm R.A."/>
            <person name="Martin F."/>
            <person name="Silar P."/>
            <person name="Natvig D.O."/>
            <person name="Lalanne C."/>
            <person name="Gautier V."/>
            <person name="Ament-Velasquez S.L."/>
            <person name="Kruys A."/>
            <person name="Hutchinson M.I."/>
            <person name="Powell A.J."/>
            <person name="Barry K."/>
            <person name="Miller A.N."/>
            <person name="Grigoriev I.V."/>
            <person name="Debuchy R."/>
            <person name="Gladieux P."/>
            <person name="Hiltunen Thoren M."/>
            <person name="Johannesson H."/>
        </authorList>
    </citation>
    <scope>NUCLEOTIDE SEQUENCE</scope>
    <source>
        <strain evidence="3">CBS 118394</strain>
    </source>
</reference>
<reference evidence="3" key="2">
    <citation type="submission" date="2023-06" db="EMBL/GenBank/DDBJ databases">
        <authorList>
            <consortium name="Lawrence Berkeley National Laboratory"/>
            <person name="Haridas S."/>
            <person name="Hensen N."/>
            <person name="Bonometti L."/>
            <person name="Westerberg I."/>
            <person name="Brannstrom I.O."/>
            <person name="Guillou S."/>
            <person name="Cros-Aarteil S."/>
            <person name="Calhoun S."/>
            <person name="Kuo A."/>
            <person name="Mondo S."/>
            <person name="Pangilinan J."/>
            <person name="Riley R."/>
            <person name="Labutti K."/>
            <person name="Andreopoulos B."/>
            <person name="Lipzen A."/>
            <person name="Chen C."/>
            <person name="Yanf M."/>
            <person name="Daum C."/>
            <person name="Ng V."/>
            <person name="Clum A."/>
            <person name="Steindorff A."/>
            <person name="Ohm R."/>
            <person name="Martin F."/>
            <person name="Silar P."/>
            <person name="Natvig D."/>
            <person name="Lalanne C."/>
            <person name="Gautier V."/>
            <person name="Ament-Velasquez S.L."/>
            <person name="Kruys A."/>
            <person name="Hutchinson M.I."/>
            <person name="Powell A.J."/>
            <person name="Barry K."/>
            <person name="Miller A.N."/>
            <person name="Grigoriev I.V."/>
            <person name="Debuchy R."/>
            <person name="Gladieux P."/>
            <person name="Thoren M.H."/>
            <person name="Johannesson H."/>
        </authorList>
    </citation>
    <scope>NUCLEOTIDE SEQUENCE</scope>
    <source>
        <strain evidence="3">CBS 118394</strain>
    </source>
</reference>
<proteinExistence type="predicted"/>
<dbReference type="SUPFAM" id="SSF52833">
    <property type="entry name" value="Thioredoxin-like"/>
    <property type="match status" value="1"/>
</dbReference>
<dbReference type="Pfam" id="PF22041">
    <property type="entry name" value="GST_C_7"/>
    <property type="match status" value="1"/>
</dbReference>
<keyword evidence="4" id="KW-1185">Reference proteome</keyword>
<dbReference type="InterPro" id="IPR054416">
    <property type="entry name" value="GST_UstS-like_C"/>
</dbReference>
<accession>A0AAE0I1M2</accession>
<dbReference type="InterPro" id="IPR036249">
    <property type="entry name" value="Thioredoxin-like_sf"/>
</dbReference>
<dbReference type="CDD" id="cd00299">
    <property type="entry name" value="GST_C_family"/>
    <property type="match status" value="1"/>
</dbReference>
<dbReference type="Gene3D" id="3.40.30.10">
    <property type="entry name" value="Glutaredoxin"/>
    <property type="match status" value="1"/>
</dbReference>
<dbReference type="EMBL" id="JAUEDM010000005">
    <property type="protein sequence ID" value="KAK3316929.1"/>
    <property type="molecule type" value="Genomic_DNA"/>
</dbReference>
<evidence type="ECO:0000313" key="3">
    <source>
        <dbReference type="EMBL" id="KAK3316929.1"/>
    </source>
</evidence>
<comment type="caution">
    <text evidence="3">The sequence shown here is derived from an EMBL/GenBank/DDBJ whole genome shotgun (WGS) entry which is preliminary data.</text>
</comment>
<dbReference type="Proteomes" id="UP001283341">
    <property type="component" value="Unassembled WGS sequence"/>
</dbReference>
<gene>
    <name evidence="3" type="ORF">B0H66DRAFT_307843</name>
</gene>
<evidence type="ECO:0008006" key="5">
    <source>
        <dbReference type="Google" id="ProtNLM"/>
    </source>
</evidence>